<reference evidence="1" key="1">
    <citation type="submission" date="2020-07" db="EMBL/GenBank/DDBJ databases">
        <title>Multicomponent nature underlies the extraordinary mechanical properties of spider dragline silk.</title>
        <authorList>
            <person name="Kono N."/>
            <person name="Nakamura H."/>
            <person name="Mori M."/>
            <person name="Yoshida Y."/>
            <person name="Ohtoshi R."/>
            <person name="Malay A.D."/>
            <person name="Moran D.A.P."/>
            <person name="Tomita M."/>
            <person name="Numata K."/>
            <person name="Arakawa K."/>
        </authorList>
    </citation>
    <scope>NUCLEOTIDE SEQUENCE</scope>
</reference>
<organism evidence="1 2">
    <name type="scientific">Trichonephila clavata</name>
    <name type="common">Joro spider</name>
    <name type="synonym">Nephila clavata</name>
    <dbReference type="NCBI Taxonomy" id="2740835"/>
    <lineage>
        <taxon>Eukaryota</taxon>
        <taxon>Metazoa</taxon>
        <taxon>Ecdysozoa</taxon>
        <taxon>Arthropoda</taxon>
        <taxon>Chelicerata</taxon>
        <taxon>Arachnida</taxon>
        <taxon>Araneae</taxon>
        <taxon>Araneomorphae</taxon>
        <taxon>Entelegynae</taxon>
        <taxon>Araneoidea</taxon>
        <taxon>Nephilidae</taxon>
        <taxon>Trichonephila</taxon>
    </lineage>
</organism>
<proteinExistence type="predicted"/>
<evidence type="ECO:0000313" key="2">
    <source>
        <dbReference type="Proteomes" id="UP000887116"/>
    </source>
</evidence>
<accession>A0A8X6J4D9</accession>
<keyword evidence="2" id="KW-1185">Reference proteome</keyword>
<evidence type="ECO:0000313" key="1">
    <source>
        <dbReference type="EMBL" id="GFQ91095.1"/>
    </source>
</evidence>
<comment type="caution">
    <text evidence="1">The sequence shown here is derived from an EMBL/GenBank/DDBJ whole genome shotgun (WGS) entry which is preliminary data.</text>
</comment>
<name>A0A8X6J4D9_TRICU</name>
<dbReference type="AlphaFoldDB" id="A0A8X6J4D9"/>
<dbReference type="EMBL" id="BMAO01023815">
    <property type="protein sequence ID" value="GFQ91095.1"/>
    <property type="molecule type" value="Genomic_DNA"/>
</dbReference>
<dbReference type="Proteomes" id="UP000887116">
    <property type="component" value="Unassembled WGS sequence"/>
</dbReference>
<sequence>MPLLVTPLDKRVDMQDKTLKMRLKRDSGVLTRESLSCLTWIPRIEQLKSFGRQKWGVGHRTTCITLSQLEVLVHIGEINDR</sequence>
<protein>
    <submittedName>
        <fullName evidence="1">Uncharacterized protein</fullName>
    </submittedName>
</protein>
<gene>
    <name evidence="1" type="ORF">TNCT_441391</name>
</gene>